<dbReference type="InterPro" id="IPR036397">
    <property type="entry name" value="RNaseH_sf"/>
</dbReference>
<keyword evidence="10" id="KW-0464">Manganese</keyword>
<reference evidence="16" key="1">
    <citation type="submission" date="2015-05" db="EMBL/GenBank/DDBJ databases">
        <authorList>
            <person name="Rovetto F."/>
            <person name="Cocolin L."/>
            <person name="Illeghems K."/>
            <person name="Van Nieuwerburgh F."/>
            <person name="Houf K."/>
        </authorList>
    </citation>
    <scope>NUCLEOTIDE SEQUENCE [LARGE SCALE GENOMIC DNA]</scope>
    <source>
        <strain evidence="16">DU22</strain>
    </source>
</reference>
<dbReference type="GO" id="GO:0046872">
    <property type="term" value="F:metal ion binding"/>
    <property type="evidence" value="ECO:0007669"/>
    <property type="project" value="UniProtKB-UniRule"/>
</dbReference>
<evidence type="ECO:0000256" key="7">
    <source>
        <dbReference type="ARBA" id="ARBA00022884"/>
    </source>
</evidence>
<dbReference type="Proteomes" id="UP000093281">
    <property type="component" value="Unassembled WGS sequence"/>
</dbReference>
<comment type="subunit">
    <text evidence="11 12">Monomer. Binds crRNA and tracrRNA.</text>
</comment>
<gene>
    <name evidence="12 15" type="primary">cas9</name>
    <name evidence="15" type="ORF">AAX29_01612</name>
</gene>
<keyword evidence="8 12" id="KW-0051">Antiviral defense</keyword>
<accession>A0A1C0B5Q4</accession>
<feature type="binding site" evidence="12">
    <location>
        <position position="8"/>
    </location>
    <ligand>
        <name>Mg(2+)</name>
        <dbReference type="ChEBI" id="CHEBI:18420"/>
        <label>2</label>
    </ligand>
</feature>
<keyword evidence="2 12" id="KW-0540">Nuclease</keyword>
<comment type="similarity">
    <text evidence="12">Belongs to the CRISPR-associated Cas9 family.</text>
</comment>
<evidence type="ECO:0000256" key="3">
    <source>
        <dbReference type="ARBA" id="ARBA00022723"/>
    </source>
</evidence>
<comment type="caution">
    <text evidence="15">The sequence shown here is derived from an EMBL/GenBank/DDBJ whole genome shotgun (WGS) entry which is preliminary data.</text>
</comment>
<name>A0A1C0B5Q4_9BACT</name>
<dbReference type="GO" id="GO:0051607">
    <property type="term" value="P:defense response to virus"/>
    <property type="evidence" value="ECO:0007669"/>
    <property type="project" value="UniProtKB-UniRule"/>
</dbReference>
<evidence type="ECO:0000313" key="15">
    <source>
        <dbReference type="EMBL" id="OCL98373.1"/>
    </source>
</evidence>
<dbReference type="PROSITE" id="PS51749">
    <property type="entry name" value="HNH_CAS9"/>
    <property type="match status" value="1"/>
</dbReference>
<dbReference type="GO" id="GO:0004519">
    <property type="term" value="F:endonuclease activity"/>
    <property type="evidence" value="ECO:0007669"/>
    <property type="project" value="UniProtKB-UniRule"/>
</dbReference>
<feature type="active site" description="For RuvC-like nuclease domain" evidence="12">
    <location>
        <position position="8"/>
    </location>
</feature>
<dbReference type="EMBL" id="LCUJ01000006">
    <property type="protein sequence ID" value="OCL98373.1"/>
    <property type="molecule type" value="Genomic_DNA"/>
</dbReference>
<dbReference type="Gene3D" id="3.30.420.10">
    <property type="entry name" value="Ribonuclease H-like superfamily/Ribonuclease H"/>
    <property type="match status" value="3"/>
</dbReference>
<evidence type="ECO:0000256" key="9">
    <source>
        <dbReference type="ARBA" id="ARBA00023125"/>
    </source>
</evidence>
<dbReference type="GO" id="GO:0043571">
    <property type="term" value="P:maintenance of CRISPR repeat elements"/>
    <property type="evidence" value="ECO:0007669"/>
    <property type="project" value="UniProtKB-UniRule"/>
</dbReference>
<evidence type="ECO:0000256" key="1">
    <source>
        <dbReference type="ARBA" id="ARBA00001946"/>
    </source>
</evidence>
<comment type="function">
    <text evidence="12">CRISPR (clustered regularly interspaced short palindromic repeat) is an adaptive immune system that provides protection against mobile genetic elements (viruses, transposable elements and conjugative plasmids). CRISPR clusters contain spacers, sequences complementary to antecedent mobile elements, and target invading nucleic acids. CRISPR clusters are transcribed and processed into CRISPR RNA (crRNA). In type II CRISPR systems correct processing of pre-crRNA requires a trans-encoded small RNA (tracrRNA), endogenous ribonuclease 3 (rnc) and this protein. The tracrRNA serves as a guide for ribonuclease 3-aided processing of pre-crRNA. Subsequently Cas9/crRNA/tracrRNA endonucleolytically cleaves linear or circular dsDNA target complementary to the spacer; Cas9 is inactive in the absence of the 2 guide RNAs (gRNA). Cas9 recognizes the protospacer adjacent motif (PAM) in the CRISPR repeat sequences to help distinguish self versus nonself, as targets within the bacterial CRISPR locus do not have PAMs. PAM recognition is also required for catalytic activity.</text>
</comment>
<dbReference type="InterPro" id="IPR041383">
    <property type="entry name" value="RuvC_III"/>
</dbReference>
<dbReference type="PATRIC" id="fig|544718.43.peg.1513"/>
<dbReference type="Pfam" id="PF13395">
    <property type="entry name" value="HNH_4"/>
    <property type="match status" value="1"/>
</dbReference>
<evidence type="ECO:0000256" key="5">
    <source>
        <dbReference type="ARBA" id="ARBA00022801"/>
    </source>
</evidence>
<feature type="active site" description="Proton acceptor for HNH nuclease domain" evidence="12">
    <location>
        <position position="618"/>
    </location>
</feature>
<dbReference type="HAMAP" id="MF_01480">
    <property type="entry name" value="Cas9"/>
    <property type="match status" value="1"/>
</dbReference>
<protein>
    <recommendedName>
        <fullName evidence="12">CRISPR-associated endonuclease Cas9</fullName>
        <ecNumber evidence="12">3.1.-.-</ecNumber>
    </recommendedName>
</protein>
<comment type="cofactor">
    <cofactor evidence="1 12">
        <name>Mg(2+)</name>
        <dbReference type="ChEBI" id="CHEBI:18420"/>
    </cofactor>
</comment>
<feature type="binding site" evidence="12">
    <location>
        <position position="539"/>
    </location>
    <ligand>
        <name>Mg(2+)</name>
        <dbReference type="ChEBI" id="CHEBI:18420"/>
        <label>1</label>
    </ligand>
</feature>
<dbReference type="STRING" id="544718.AAX25_01543"/>
<keyword evidence="6 12" id="KW-0460">Magnesium</keyword>
<dbReference type="GO" id="GO:0003723">
    <property type="term" value="F:RNA binding"/>
    <property type="evidence" value="ECO:0007669"/>
    <property type="project" value="UniProtKB-UniRule"/>
</dbReference>
<proteinExistence type="inferred from homology"/>
<evidence type="ECO:0000256" key="6">
    <source>
        <dbReference type="ARBA" id="ARBA00022842"/>
    </source>
</evidence>
<dbReference type="Pfam" id="PF18541">
    <property type="entry name" value="RuvC_III"/>
    <property type="match status" value="1"/>
</dbReference>
<evidence type="ECO:0000256" key="2">
    <source>
        <dbReference type="ARBA" id="ARBA00022722"/>
    </source>
</evidence>
<feature type="binding site" evidence="12">
    <location>
        <position position="543"/>
    </location>
    <ligand>
        <name>Mg(2+)</name>
        <dbReference type="ChEBI" id="CHEBI:18420"/>
        <label>2</label>
    </ligand>
</feature>
<comment type="domain">
    <text evidence="12">Has 2 endonuclease domains. The discontinuous RuvC-like domain cleaves the target DNA noncomplementary to crRNA while the HNH nuclease domain cleaves the target DNA complementary to crRNA.</text>
</comment>
<dbReference type="RefSeq" id="WP_066184548.1">
    <property type="nucleotide sequence ID" value="NZ_LCUJ01000006.1"/>
</dbReference>
<dbReference type="InterPro" id="IPR003615">
    <property type="entry name" value="HNH_nuc"/>
</dbReference>
<dbReference type="InterPro" id="IPR028629">
    <property type="entry name" value="Cas9"/>
</dbReference>
<evidence type="ECO:0000256" key="4">
    <source>
        <dbReference type="ARBA" id="ARBA00022759"/>
    </source>
</evidence>
<feature type="coiled-coil region" evidence="13">
    <location>
        <begin position="541"/>
        <end position="584"/>
    </location>
</feature>
<keyword evidence="13" id="KW-0175">Coiled coil</keyword>
<keyword evidence="5 12" id="KW-0378">Hydrolase</keyword>
<evidence type="ECO:0000313" key="16">
    <source>
        <dbReference type="Proteomes" id="UP000093281"/>
    </source>
</evidence>
<dbReference type="OrthoDB" id="9777169at2"/>
<feature type="binding site" evidence="12">
    <location>
        <position position="770"/>
    </location>
    <ligand>
        <name>Mg(2+)</name>
        <dbReference type="ChEBI" id="CHEBI:18420"/>
        <label>2</label>
    </ligand>
</feature>
<dbReference type="NCBIfam" id="TIGR01865">
    <property type="entry name" value="cas_Csn1"/>
    <property type="match status" value="1"/>
</dbReference>
<dbReference type="GO" id="GO:0003677">
    <property type="term" value="F:DNA binding"/>
    <property type="evidence" value="ECO:0007669"/>
    <property type="project" value="UniProtKB-UniRule"/>
</dbReference>
<dbReference type="EC" id="3.1.-.-" evidence="12"/>
<dbReference type="InterPro" id="IPR033114">
    <property type="entry name" value="HNH_CAS9"/>
</dbReference>
<keyword evidence="4 12" id="KW-0255">Endonuclease</keyword>
<evidence type="ECO:0000256" key="10">
    <source>
        <dbReference type="ARBA" id="ARBA00023211"/>
    </source>
</evidence>
<dbReference type="AlphaFoldDB" id="A0A1C0B5Q4"/>
<feature type="binding site" evidence="12">
    <location>
        <position position="8"/>
    </location>
    <ligand>
        <name>Mg(2+)</name>
        <dbReference type="ChEBI" id="CHEBI:18420"/>
        <label>1</label>
    </ligand>
</feature>
<evidence type="ECO:0000256" key="11">
    <source>
        <dbReference type="ARBA" id="ARBA00046380"/>
    </source>
</evidence>
<feature type="coiled-coil region" evidence="13">
    <location>
        <begin position="910"/>
        <end position="951"/>
    </location>
</feature>
<evidence type="ECO:0000256" key="12">
    <source>
        <dbReference type="HAMAP-Rule" id="MF_01480"/>
    </source>
</evidence>
<evidence type="ECO:0000259" key="14">
    <source>
        <dbReference type="PROSITE" id="PS51749"/>
    </source>
</evidence>
<dbReference type="GO" id="GO:0016787">
    <property type="term" value="F:hydrolase activity"/>
    <property type="evidence" value="ECO:0007669"/>
    <property type="project" value="UniProtKB-KW"/>
</dbReference>
<evidence type="ECO:0000256" key="13">
    <source>
        <dbReference type="SAM" id="Coils"/>
    </source>
</evidence>
<keyword evidence="3 12" id="KW-0479">Metal-binding</keyword>
<keyword evidence="7 12" id="KW-0694">RNA-binding</keyword>
<organism evidence="15 16">
    <name type="scientific">Aliarcobacter thereius</name>
    <dbReference type="NCBI Taxonomy" id="544718"/>
    <lineage>
        <taxon>Bacteria</taxon>
        <taxon>Pseudomonadati</taxon>
        <taxon>Campylobacterota</taxon>
        <taxon>Epsilonproteobacteria</taxon>
        <taxon>Campylobacterales</taxon>
        <taxon>Arcobacteraceae</taxon>
        <taxon>Aliarcobacter</taxon>
    </lineage>
</organism>
<keyword evidence="9 12" id="KW-0238">DNA-binding</keyword>
<evidence type="ECO:0000256" key="8">
    <source>
        <dbReference type="ARBA" id="ARBA00023118"/>
    </source>
</evidence>
<feature type="binding site" evidence="12">
    <location>
        <position position="543"/>
    </location>
    <ligand>
        <name>Mg(2+)</name>
        <dbReference type="ChEBI" id="CHEBI:18420"/>
        <label>1</label>
    </ligand>
</feature>
<sequence length="1182" mass="138470">MEKVLGLDLGTNSIGFALNEIEEKDGIVIFNELSSNSIIFSEYMNAEDRRNFRSGRRRNERTSRRKENTRKLLVSFNLATKEIIKNPIEYFNNLTKLCKEPYTIREEAVKGKKLTKEEFTFSLYTIVSRRGYTNLFATQDDDKEAKESEKINSAIQNNKNIYKNSNFVLPSKVLTAKKENLEKDGFINVAIRNKKDNYNNSLDRKLWQEELEKLCDSQKNNKELFKDLETFEKFKDKLLNGVNENSLGVFEQRDLKSVEDMVGYCSFYNLYHENKQKRVVNAHIKAIEFILRQRIENSILGNLIINKETGEFVSLLKEDIETTIKFWLETPNVQKITTKNIFKNAGLKDLEIKTSDKQDDTVQDITTYKAILEIISYEMIVKNEDFYSKLLEVLHYYVSKEQIITEIIKIDKEKILTNEQIEKIANINKNSSSYISFSLKFINEILEKMIKGISYQDSLTELGYFKKYTNIKAYDYLPPLNPNNEDIKFLKNKIPNFNPQELFYQPLVSPNVKRVISILRRLINELIKRYGKIDKIVIETARELNSKKDEEKIKKSQEQSNKDKKEAEKLLESMNKEISSKNILRARLLKEQKSRCLYSGENLTLEDALDENITEIEHFIPRSKIWIDSYKNKILVLKKFNQNKSNQNPVLFLKSIGEWENFQGRVNEYIISKDKKNWLIDESNIEKIYNDEKLEDRFLNDTRSATKIVANYLEHYLFPKQNEHGKGESNDKVIRVTGKAISELKKLWGIHEAQPTNEDGKKDRQTNYHHTIDAIVISLLNNSSKKALNDFFKQKENHFKTKAILEKLKTRFPISKDGKSLFEFVKDKVEKYEKNELYICPFMKKRENIRGFKDGNIKLIWDEELNNFAQIDKIDINKNLLLNNFGKDLKDDEVKKIFETIKNRLEFPKQNNIKKALEDYEKRLLETRARINAIKDEIKQEENKLPRDKKAIDMQESLAIKEKIETLKINQKELLKEMETPCYFLTKDAKKQIVRSLKLKTNSVTKADSIIITDKKQNNRVQRLDKEVYESLKESKTPFVAKLNDNTLSVDLYNTEKGQVIGLNYFSSIKSNILPKINEKKVSLIKNFEDKITISKNDILEVSDLKNRTKEYFVFNGGGDVTATNHTVVLEFINLKSVTKVNKKGKEEKISTKKVTINETTIVKLVKINFFGEISYEEFKKN</sequence>
<feature type="domain" description="HNH Cas9-type" evidence="14">
    <location>
        <begin position="546"/>
        <end position="699"/>
    </location>
</feature>